<reference evidence="2" key="2">
    <citation type="journal article" date="2023" name="Science">
        <title>Genomic signatures of disease resistance in endangered staghorn corals.</title>
        <authorList>
            <person name="Vollmer S.V."/>
            <person name="Selwyn J.D."/>
            <person name="Despard B.A."/>
            <person name="Roesel C.L."/>
        </authorList>
    </citation>
    <scope>NUCLEOTIDE SEQUENCE</scope>
    <source>
        <strain evidence="2">K2</strain>
    </source>
</reference>
<feature type="region of interest" description="Disordered" evidence="1">
    <location>
        <begin position="591"/>
        <end position="736"/>
    </location>
</feature>
<dbReference type="AlphaFoldDB" id="A0AAD9VET8"/>
<organism evidence="2 3">
    <name type="scientific">Acropora cervicornis</name>
    <name type="common">Staghorn coral</name>
    <dbReference type="NCBI Taxonomy" id="6130"/>
    <lineage>
        <taxon>Eukaryota</taxon>
        <taxon>Metazoa</taxon>
        <taxon>Cnidaria</taxon>
        <taxon>Anthozoa</taxon>
        <taxon>Hexacorallia</taxon>
        <taxon>Scleractinia</taxon>
        <taxon>Astrocoeniina</taxon>
        <taxon>Acroporidae</taxon>
        <taxon>Acropora</taxon>
    </lineage>
</organism>
<reference evidence="2" key="1">
    <citation type="journal article" date="2023" name="G3 (Bethesda)">
        <title>Whole genome assembly and annotation of the endangered Caribbean coral Acropora cervicornis.</title>
        <authorList>
            <person name="Selwyn J.D."/>
            <person name="Vollmer S.V."/>
        </authorList>
    </citation>
    <scope>NUCLEOTIDE SEQUENCE</scope>
    <source>
        <strain evidence="2">K2</strain>
    </source>
</reference>
<comment type="caution">
    <text evidence="2">The sequence shown here is derived from an EMBL/GenBank/DDBJ whole genome shotgun (WGS) entry which is preliminary data.</text>
</comment>
<feature type="compositionally biased region" description="Low complexity" evidence="1">
    <location>
        <begin position="653"/>
        <end position="666"/>
    </location>
</feature>
<evidence type="ECO:0000256" key="1">
    <source>
        <dbReference type="SAM" id="MobiDB-lite"/>
    </source>
</evidence>
<feature type="non-terminal residue" evidence="2">
    <location>
        <position position="1"/>
    </location>
</feature>
<evidence type="ECO:0000313" key="3">
    <source>
        <dbReference type="Proteomes" id="UP001249851"/>
    </source>
</evidence>
<evidence type="ECO:0000313" key="2">
    <source>
        <dbReference type="EMBL" id="KAK2571280.1"/>
    </source>
</evidence>
<feature type="compositionally biased region" description="Basic residues" evidence="1">
    <location>
        <begin position="622"/>
        <end position="637"/>
    </location>
</feature>
<sequence length="736" mass="81638">IVAFIFSSWQISRVGKVFPKTSCKEKVVAKLDFQCVGLEKDKDKDVSLPTVYNEKPHQRSHETEERVLSAALKPGEGHDPAGKMDLCNFQLPELPSILGNRRGSALPSSPDANERLDLLVKGETQSKDILGFPEGKEKPFDFAPEEIKTKEYQPGIFCTPLFHCPRCKDHWMEFGTVPQNCQHTRQPIRGPAIHLARNREPRVRARQRRESKRLGDIKEGFVVSGSGTVLGEFAEEEFQDGKTHHPGAYSILSTLGLRDYFLSDNVNLEDLSLSQIDLLTIIEAFKYEGDPQHFDKEAYVTNVAEALGLDPIQLFQTFEELASAKQASAVTHVKDTAIALGVDKIDEDALGVDLTTMTKGVNQFSEVETFKKETFEKTVAEDGIGWTKIPQAFEEVVNTKKTRIEAITKDMAASLGVNLTTVTEALRKVTHEQGSIDKETLAKSLAVEMGFDSTTIFKALDRGIDVQDLDEDSFLRIINKTAGIEDSHDYNHVKNKVGGNFEDLEAVLASSTTSANVESFTRATLNSTNLKSLTVKDLPERIKEKMLSLLRSQREKSLRKRRLTREDNLGESHADKELRKGKINCADSEVRFSSAEEPVLDKEGSDKPETAADLSSHESIQKKSRSRKRKNSVKNRSGHHDKANVTLGQPIISLPSDSPSFSSSLDADGAEEHWGRMRAPRLGSSSSQLSASRTSMYTSDTARVPRVTDSRASMVGKYSRAMGSARARKDMSSSST</sequence>
<gene>
    <name evidence="2" type="ORF">P5673_003860</name>
</gene>
<feature type="compositionally biased region" description="Low complexity" evidence="1">
    <location>
        <begin position="684"/>
        <end position="695"/>
    </location>
</feature>
<feature type="compositionally biased region" description="Basic and acidic residues" evidence="1">
    <location>
        <begin position="727"/>
        <end position="736"/>
    </location>
</feature>
<protein>
    <submittedName>
        <fullName evidence="2">Uncharacterized protein</fullName>
    </submittedName>
</protein>
<feature type="compositionally biased region" description="Basic and acidic residues" evidence="1">
    <location>
        <begin position="564"/>
        <end position="575"/>
    </location>
</feature>
<dbReference type="Proteomes" id="UP001249851">
    <property type="component" value="Unassembled WGS sequence"/>
</dbReference>
<keyword evidence="3" id="KW-1185">Reference proteome</keyword>
<dbReference type="EMBL" id="JARQWQ010000006">
    <property type="protein sequence ID" value="KAK2571280.1"/>
    <property type="molecule type" value="Genomic_DNA"/>
</dbReference>
<name>A0AAD9VET8_ACRCE</name>
<proteinExistence type="predicted"/>
<feature type="region of interest" description="Disordered" evidence="1">
    <location>
        <begin position="553"/>
        <end position="575"/>
    </location>
</feature>
<feature type="compositionally biased region" description="Basic and acidic residues" evidence="1">
    <location>
        <begin position="599"/>
        <end position="621"/>
    </location>
</feature>
<accession>A0AAD9VET8</accession>